<sequence length="149" mass="16857">MVNDILMQQGLLKPLLWNKPESMDQDDWEELQAKVVSAIQLNPVPKLNVKLEKEDQAILLLSSLPKSYKTLKITLLIGKVTLLVDEVMLALMNSSRVNDTSSSNQGEGLMVRSENKNYHGRGRGRSRSRNSEHGNDKSKSRRKRDKSSI</sequence>
<dbReference type="EMBL" id="JAVXUO010001873">
    <property type="protein sequence ID" value="KAK2978428.1"/>
    <property type="molecule type" value="Genomic_DNA"/>
</dbReference>
<comment type="caution">
    <text evidence="2">The sequence shown here is derived from an EMBL/GenBank/DDBJ whole genome shotgun (WGS) entry which is preliminary data.</text>
</comment>
<feature type="compositionally biased region" description="Basic residues" evidence="1">
    <location>
        <begin position="139"/>
        <end position="149"/>
    </location>
</feature>
<feature type="compositionally biased region" description="Polar residues" evidence="1">
    <location>
        <begin position="94"/>
        <end position="106"/>
    </location>
</feature>
<dbReference type="Proteomes" id="UP001187471">
    <property type="component" value="Unassembled WGS sequence"/>
</dbReference>
<protein>
    <submittedName>
        <fullName evidence="2">Uncharacterized protein</fullName>
    </submittedName>
</protein>
<gene>
    <name evidence="2" type="ORF">RJ640_002701</name>
</gene>
<proteinExistence type="predicted"/>
<name>A0AA88R3F8_9ASTE</name>
<dbReference type="AlphaFoldDB" id="A0AA88R3F8"/>
<feature type="compositionally biased region" description="Basic and acidic residues" evidence="1">
    <location>
        <begin position="129"/>
        <end position="138"/>
    </location>
</feature>
<organism evidence="2 3">
    <name type="scientific">Escallonia rubra</name>
    <dbReference type="NCBI Taxonomy" id="112253"/>
    <lineage>
        <taxon>Eukaryota</taxon>
        <taxon>Viridiplantae</taxon>
        <taxon>Streptophyta</taxon>
        <taxon>Embryophyta</taxon>
        <taxon>Tracheophyta</taxon>
        <taxon>Spermatophyta</taxon>
        <taxon>Magnoliopsida</taxon>
        <taxon>eudicotyledons</taxon>
        <taxon>Gunneridae</taxon>
        <taxon>Pentapetalae</taxon>
        <taxon>asterids</taxon>
        <taxon>campanulids</taxon>
        <taxon>Escalloniales</taxon>
        <taxon>Escalloniaceae</taxon>
        <taxon>Escallonia</taxon>
    </lineage>
</organism>
<feature type="compositionally biased region" description="Basic residues" evidence="1">
    <location>
        <begin position="118"/>
        <end position="128"/>
    </location>
</feature>
<feature type="region of interest" description="Disordered" evidence="1">
    <location>
        <begin position="94"/>
        <end position="149"/>
    </location>
</feature>
<evidence type="ECO:0000313" key="2">
    <source>
        <dbReference type="EMBL" id="KAK2978428.1"/>
    </source>
</evidence>
<reference evidence="2" key="1">
    <citation type="submission" date="2022-12" db="EMBL/GenBank/DDBJ databases">
        <title>Draft genome assemblies for two species of Escallonia (Escalloniales).</title>
        <authorList>
            <person name="Chanderbali A."/>
            <person name="Dervinis C."/>
            <person name="Anghel I."/>
            <person name="Soltis D."/>
            <person name="Soltis P."/>
            <person name="Zapata F."/>
        </authorList>
    </citation>
    <scope>NUCLEOTIDE SEQUENCE</scope>
    <source>
        <strain evidence="2">UCBG92.1500</strain>
        <tissue evidence="2">Leaf</tissue>
    </source>
</reference>
<keyword evidence="3" id="KW-1185">Reference proteome</keyword>
<evidence type="ECO:0000313" key="3">
    <source>
        <dbReference type="Proteomes" id="UP001187471"/>
    </source>
</evidence>
<evidence type="ECO:0000256" key="1">
    <source>
        <dbReference type="SAM" id="MobiDB-lite"/>
    </source>
</evidence>
<accession>A0AA88R3F8</accession>